<name>A0A1I3MKV2_9RHOB</name>
<feature type="transmembrane region" description="Helical" evidence="1">
    <location>
        <begin position="38"/>
        <end position="57"/>
    </location>
</feature>
<gene>
    <name evidence="2" type="ORF">SAMN04488095_1883</name>
</gene>
<dbReference type="RefSeq" id="WP_092779566.1">
    <property type="nucleotide sequence ID" value="NZ_FORA01000002.1"/>
</dbReference>
<keyword evidence="1" id="KW-0812">Transmembrane</keyword>
<dbReference type="Pfam" id="PF03334">
    <property type="entry name" value="PhaG_MnhG_YufB"/>
    <property type="match status" value="1"/>
</dbReference>
<dbReference type="AlphaFoldDB" id="A0A1I3MKV2"/>
<keyword evidence="3" id="KW-1185">Reference proteome</keyword>
<organism evidence="2 3">
    <name type="scientific">Jannaschia pohangensis</name>
    <dbReference type="NCBI Taxonomy" id="390807"/>
    <lineage>
        <taxon>Bacteria</taxon>
        <taxon>Pseudomonadati</taxon>
        <taxon>Pseudomonadota</taxon>
        <taxon>Alphaproteobacteria</taxon>
        <taxon>Rhodobacterales</taxon>
        <taxon>Roseobacteraceae</taxon>
        <taxon>Jannaschia</taxon>
    </lineage>
</organism>
<dbReference type="PANTHER" id="PTHR34703:SF1">
    <property type="entry name" value="ANTIPORTER SUBUNIT MNHG2-RELATED"/>
    <property type="match status" value="1"/>
</dbReference>
<dbReference type="InterPro" id="IPR005133">
    <property type="entry name" value="PhaG_MnhG_YufB"/>
</dbReference>
<dbReference type="GO" id="GO:0015385">
    <property type="term" value="F:sodium:proton antiporter activity"/>
    <property type="evidence" value="ECO:0007669"/>
    <property type="project" value="TreeGrafter"/>
</dbReference>
<keyword evidence="1" id="KW-1133">Transmembrane helix</keyword>
<feature type="transmembrane region" description="Helical" evidence="1">
    <location>
        <begin position="6"/>
        <end position="26"/>
    </location>
</feature>
<dbReference type="PANTHER" id="PTHR34703">
    <property type="entry name" value="ANTIPORTER SUBUNIT MNHG2-RELATED"/>
    <property type="match status" value="1"/>
</dbReference>
<protein>
    <submittedName>
        <fullName evidence="2">Multisubunit sodium/proton antiporter, MrpG subunit</fullName>
    </submittedName>
</protein>
<accession>A0A1I3MKV2</accession>
<keyword evidence="1" id="KW-0472">Membrane</keyword>
<evidence type="ECO:0000256" key="1">
    <source>
        <dbReference type="SAM" id="Phobius"/>
    </source>
</evidence>
<dbReference type="STRING" id="390807.SAMN04488095_1883"/>
<evidence type="ECO:0000313" key="3">
    <source>
        <dbReference type="Proteomes" id="UP000199110"/>
    </source>
</evidence>
<dbReference type="Proteomes" id="UP000199110">
    <property type="component" value="Unassembled WGS sequence"/>
</dbReference>
<dbReference type="EMBL" id="FORA01000002">
    <property type="protein sequence ID" value="SFI97613.1"/>
    <property type="molecule type" value="Genomic_DNA"/>
</dbReference>
<dbReference type="OrthoDB" id="4427992at2"/>
<reference evidence="2 3" key="1">
    <citation type="submission" date="2016-10" db="EMBL/GenBank/DDBJ databases">
        <authorList>
            <person name="de Groot N.N."/>
        </authorList>
    </citation>
    <scope>NUCLEOTIDE SEQUENCE [LARGE SCALE GENOMIC DNA]</scope>
    <source>
        <strain evidence="2 3">DSM 19073</strain>
    </source>
</reference>
<sequence length="120" mass="12694">MILEIFLSACVLLGGFFAFIAGLGILRLPDVLIRMHATTKAGTLASGLIILAVAIGFADASTVARSVAIMLFLLLTAPVAAHMIGRAAFRSGVPLWKPTKIDPEARIKLGVRDVDTPPRD</sequence>
<dbReference type="NCBIfam" id="NF009314">
    <property type="entry name" value="PRK12674.1-2"/>
    <property type="match status" value="1"/>
</dbReference>
<evidence type="ECO:0000313" key="2">
    <source>
        <dbReference type="EMBL" id="SFI97613.1"/>
    </source>
</evidence>
<proteinExistence type="predicted"/>
<dbReference type="NCBIfam" id="TIGR01300">
    <property type="entry name" value="CPA3_mnhG_phaG"/>
    <property type="match status" value="1"/>
</dbReference>
<feature type="transmembrane region" description="Helical" evidence="1">
    <location>
        <begin position="63"/>
        <end position="81"/>
    </location>
</feature>